<evidence type="ECO:0000256" key="4">
    <source>
        <dbReference type="ARBA" id="ARBA00023163"/>
    </source>
</evidence>
<name>A0A4R0RJ27_9APHY</name>
<dbReference type="STRING" id="92696.A0A4R0RJ27"/>
<evidence type="ECO:0000313" key="7">
    <source>
        <dbReference type="Proteomes" id="UP000292702"/>
    </source>
</evidence>
<dbReference type="AlphaFoldDB" id="A0A4R0RJ27"/>
<protein>
    <submittedName>
        <fullName evidence="6">DNA-directed RNA polymerase I subunit rpa49</fullName>
    </submittedName>
</protein>
<dbReference type="PANTHER" id="PTHR14440">
    <property type="entry name" value="DNA-DIRECTED RNA POLYMERASE I SUBUNIT RPA49"/>
    <property type="match status" value="1"/>
</dbReference>
<evidence type="ECO:0000256" key="1">
    <source>
        <dbReference type="ARBA" id="ARBA00004604"/>
    </source>
</evidence>
<reference evidence="6 7" key="1">
    <citation type="submission" date="2018-11" db="EMBL/GenBank/DDBJ databases">
        <title>Genome assembly of Steccherinum ochraceum LE-BIN_3174, the white-rot fungus of the Steccherinaceae family (The Residual Polyporoid clade, Polyporales, Basidiomycota).</title>
        <authorList>
            <person name="Fedorova T.V."/>
            <person name="Glazunova O.A."/>
            <person name="Landesman E.O."/>
            <person name="Moiseenko K.V."/>
            <person name="Psurtseva N.V."/>
            <person name="Savinova O.S."/>
            <person name="Shakhova N.V."/>
            <person name="Tyazhelova T.V."/>
            <person name="Vasina D.V."/>
        </authorList>
    </citation>
    <scope>NUCLEOTIDE SEQUENCE [LARGE SCALE GENOMIC DNA]</scope>
    <source>
        <strain evidence="6 7">LE-BIN_3174</strain>
    </source>
</reference>
<comment type="subcellular location">
    <subcellularLocation>
        <location evidence="1">Nucleus</location>
        <location evidence="1">Nucleolus</location>
    </subcellularLocation>
</comment>
<evidence type="ECO:0000256" key="3">
    <source>
        <dbReference type="ARBA" id="ARBA00022478"/>
    </source>
</evidence>
<dbReference type="GO" id="GO:0000428">
    <property type="term" value="C:DNA-directed RNA polymerase complex"/>
    <property type="evidence" value="ECO:0007669"/>
    <property type="project" value="UniProtKB-KW"/>
</dbReference>
<gene>
    <name evidence="6" type="primary">RPA49</name>
    <name evidence="6" type="ORF">EIP91_000462</name>
</gene>
<keyword evidence="4" id="KW-0804">Transcription</keyword>
<dbReference type="OrthoDB" id="532500at2759"/>
<dbReference type="GO" id="GO:0006351">
    <property type="term" value="P:DNA-templated transcription"/>
    <property type="evidence" value="ECO:0007669"/>
    <property type="project" value="InterPro"/>
</dbReference>
<dbReference type="InterPro" id="IPR009668">
    <property type="entry name" value="RNA_pol-assoc_fac_A49-like"/>
</dbReference>
<dbReference type="Pfam" id="PF06870">
    <property type="entry name" value="RNA_pol_I_A49"/>
    <property type="match status" value="1"/>
</dbReference>
<sequence>MSSVASKKRKRNEDISEVSLSLSTQDVAQIGPVLASFPALQPTKSIPYRCYESKKEPNKPFAEQDTIIVGETESVEFVSGSESRSAAAGCSYLVGIHDKRTNTTVFRPAPLHVLTRTVKKLKNLESIVSNNDARLAQRNKLGETFGTKKAKAAIRAQERNRIDIDAMSGTTGHLQTRIGENTVNLPTREEMKAAADEARPIPPYDADAERPDDVYALHDIIPESEFNAISVQAITKASSDKERQQLLPYSRSEWVNYHLRLVFAGSKPNKKTLKILYYVSVMLAFKQFSRSLEKDKLPERLKTVPSIVIDGLFSRFTETARESTQSKMTSQTETSLMTHMFALCLRVDDFATDYALLAGDLKMESRQVGDLFKSLGCHLGTLTQGDLTRLGLPSTAAQTKRAILSTPLHFPEVRQKRMRR</sequence>
<comment type="caution">
    <text evidence="6">The sequence shown here is derived from an EMBL/GenBank/DDBJ whole genome shotgun (WGS) entry which is preliminary data.</text>
</comment>
<dbReference type="GO" id="GO:0005730">
    <property type="term" value="C:nucleolus"/>
    <property type="evidence" value="ECO:0007669"/>
    <property type="project" value="UniProtKB-SubCell"/>
</dbReference>
<evidence type="ECO:0000256" key="2">
    <source>
        <dbReference type="ARBA" id="ARBA00009430"/>
    </source>
</evidence>
<comment type="similarity">
    <text evidence="2">Belongs to the eukaryotic RPA49/POLR1E RNA polymerase subunit family.</text>
</comment>
<dbReference type="EMBL" id="RWJN01000109">
    <property type="protein sequence ID" value="TCD67122.1"/>
    <property type="molecule type" value="Genomic_DNA"/>
</dbReference>
<keyword evidence="3 6" id="KW-0240">DNA-directed RNA polymerase</keyword>
<evidence type="ECO:0000313" key="6">
    <source>
        <dbReference type="EMBL" id="TCD67122.1"/>
    </source>
</evidence>
<dbReference type="GO" id="GO:0003677">
    <property type="term" value="F:DNA binding"/>
    <property type="evidence" value="ECO:0007669"/>
    <property type="project" value="InterPro"/>
</dbReference>
<keyword evidence="5" id="KW-0539">Nucleus</keyword>
<evidence type="ECO:0000256" key="5">
    <source>
        <dbReference type="ARBA" id="ARBA00023242"/>
    </source>
</evidence>
<dbReference type="Proteomes" id="UP000292702">
    <property type="component" value="Unassembled WGS sequence"/>
</dbReference>
<keyword evidence="7" id="KW-1185">Reference proteome</keyword>
<organism evidence="6 7">
    <name type="scientific">Steccherinum ochraceum</name>
    <dbReference type="NCBI Taxonomy" id="92696"/>
    <lineage>
        <taxon>Eukaryota</taxon>
        <taxon>Fungi</taxon>
        <taxon>Dikarya</taxon>
        <taxon>Basidiomycota</taxon>
        <taxon>Agaricomycotina</taxon>
        <taxon>Agaricomycetes</taxon>
        <taxon>Polyporales</taxon>
        <taxon>Steccherinaceae</taxon>
        <taxon>Steccherinum</taxon>
    </lineage>
</organism>
<accession>A0A4R0RJ27</accession>
<proteinExistence type="inferred from homology"/>